<keyword evidence="3" id="KW-1185">Reference proteome</keyword>
<sequence length="193" mass="21512">MVPQPSTLLSFTHSPSLAPFAISVEEYLTQHPEYDGLAGGAMVFDSEDRLLIVQRAAHDSMPNLWEVPGGACDSTDESILHGVARELFEETGLRVRELRHLVGPGDGHVVFKTGRKGLIICKFTFEVDVESTGVVALDPNEHQNYLWVTEEDCKEYQVEREGNVVRFQFTTAAQQATVLEGFRLRKKANPIGR</sequence>
<dbReference type="PANTHER" id="PTHR43736">
    <property type="entry name" value="ADP-RIBOSE PYROPHOSPHATASE"/>
    <property type="match status" value="1"/>
</dbReference>
<dbReference type="InterPro" id="IPR000086">
    <property type="entry name" value="NUDIX_hydrolase_dom"/>
</dbReference>
<gene>
    <name evidence="2" type="ORF">NA56DRAFT_750674</name>
</gene>
<dbReference type="AlphaFoldDB" id="A0A2J6PYS8"/>
<evidence type="ECO:0000313" key="2">
    <source>
        <dbReference type="EMBL" id="PMD19202.1"/>
    </source>
</evidence>
<evidence type="ECO:0000313" key="3">
    <source>
        <dbReference type="Proteomes" id="UP000235672"/>
    </source>
</evidence>
<dbReference type="PROSITE" id="PS51462">
    <property type="entry name" value="NUDIX"/>
    <property type="match status" value="1"/>
</dbReference>
<organism evidence="2 3">
    <name type="scientific">Hyaloscypha hepaticicola</name>
    <dbReference type="NCBI Taxonomy" id="2082293"/>
    <lineage>
        <taxon>Eukaryota</taxon>
        <taxon>Fungi</taxon>
        <taxon>Dikarya</taxon>
        <taxon>Ascomycota</taxon>
        <taxon>Pezizomycotina</taxon>
        <taxon>Leotiomycetes</taxon>
        <taxon>Helotiales</taxon>
        <taxon>Hyaloscyphaceae</taxon>
        <taxon>Hyaloscypha</taxon>
    </lineage>
</organism>
<dbReference type="SUPFAM" id="SSF55811">
    <property type="entry name" value="Nudix"/>
    <property type="match status" value="1"/>
</dbReference>
<dbReference type="Proteomes" id="UP000235672">
    <property type="component" value="Unassembled WGS sequence"/>
</dbReference>
<dbReference type="Pfam" id="PF00293">
    <property type="entry name" value="NUDIX"/>
    <property type="match status" value="1"/>
</dbReference>
<dbReference type="CDD" id="cd02883">
    <property type="entry name" value="NUDIX_Hydrolase"/>
    <property type="match status" value="1"/>
</dbReference>
<dbReference type="PANTHER" id="PTHR43736:SF1">
    <property type="entry name" value="DIHYDRONEOPTERIN TRIPHOSPHATE DIPHOSPHATASE"/>
    <property type="match status" value="1"/>
</dbReference>
<dbReference type="EMBL" id="KZ613490">
    <property type="protein sequence ID" value="PMD19202.1"/>
    <property type="molecule type" value="Genomic_DNA"/>
</dbReference>
<name>A0A2J6PYS8_9HELO</name>
<dbReference type="OrthoDB" id="276276at2759"/>
<proteinExistence type="predicted"/>
<evidence type="ECO:0000259" key="1">
    <source>
        <dbReference type="PROSITE" id="PS51462"/>
    </source>
</evidence>
<reference evidence="2 3" key="1">
    <citation type="submission" date="2016-05" db="EMBL/GenBank/DDBJ databases">
        <title>A degradative enzymes factory behind the ericoid mycorrhizal symbiosis.</title>
        <authorList>
            <consortium name="DOE Joint Genome Institute"/>
            <person name="Martino E."/>
            <person name="Morin E."/>
            <person name="Grelet G."/>
            <person name="Kuo A."/>
            <person name="Kohler A."/>
            <person name="Daghino S."/>
            <person name="Barry K."/>
            <person name="Choi C."/>
            <person name="Cichocki N."/>
            <person name="Clum A."/>
            <person name="Copeland A."/>
            <person name="Hainaut M."/>
            <person name="Haridas S."/>
            <person name="Labutti K."/>
            <person name="Lindquist E."/>
            <person name="Lipzen A."/>
            <person name="Khouja H.-R."/>
            <person name="Murat C."/>
            <person name="Ohm R."/>
            <person name="Olson A."/>
            <person name="Spatafora J."/>
            <person name="Veneault-Fourrey C."/>
            <person name="Henrissat B."/>
            <person name="Grigoriev I."/>
            <person name="Martin F."/>
            <person name="Perotto S."/>
        </authorList>
    </citation>
    <scope>NUCLEOTIDE SEQUENCE [LARGE SCALE GENOMIC DNA]</scope>
    <source>
        <strain evidence="2 3">UAMH 7357</strain>
    </source>
</reference>
<accession>A0A2J6PYS8</accession>
<dbReference type="STRING" id="1745343.A0A2J6PYS8"/>
<dbReference type="InterPro" id="IPR015797">
    <property type="entry name" value="NUDIX_hydrolase-like_dom_sf"/>
</dbReference>
<protein>
    <recommendedName>
        <fullName evidence="1">Nudix hydrolase domain-containing protein</fullName>
    </recommendedName>
</protein>
<dbReference type="Gene3D" id="3.90.79.10">
    <property type="entry name" value="Nucleoside Triphosphate Pyrophosphohydrolase"/>
    <property type="match status" value="1"/>
</dbReference>
<feature type="domain" description="Nudix hydrolase" evidence="1">
    <location>
        <begin position="34"/>
        <end position="171"/>
    </location>
</feature>